<evidence type="ECO:0000256" key="1">
    <source>
        <dbReference type="SAM" id="MobiDB-lite"/>
    </source>
</evidence>
<protein>
    <submittedName>
        <fullName evidence="2">Uncharacterized protein</fullName>
    </submittedName>
</protein>
<gene>
    <name evidence="2" type="ORF">BCV70DRAFT_197304</name>
</gene>
<feature type="region of interest" description="Disordered" evidence="1">
    <location>
        <begin position="1"/>
        <end position="102"/>
    </location>
</feature>
<organism evidence="2 3">
    <name type="scientific">Testicularia cyperi</name>
    <dbReference type="NCBI Taxonomy" id="1882483"/>
    <lineage>
        <taxon>Eukaryota</taxon>
        <taxon>Fungi</taxon>
        <taxon>Dikarya</taxon>
        <taxon>Basidiomycota</taxon>
        <taxon>Ustilaginomycotina</taxon>
        <taxon>Ustilaginomycetes</taxon>
        <taxon>Ustilaginales</taxon>
        <taxon>Anthracoideaceae</taxon>
        <taxon>Testicularia</taxon>
    </lineage>
</organism>
<evidence type="ECO:0000313" key="3">
    <source>
        <dbReference type="Proteomes" id="UP000246740"/>
    </source>
</evidence>
<accession>A0A317XXQ7</accession>
<sequence>MATSSKSKASKPAKSKLTSSSSMKKALSSSASSGVQTSAKKKRVSKFKDLSTRESLDAQTQDLQALTTASNPASSSNDKQDPFSYGGQATAADRKRTRRQVESTADALDALCGLMGS</sequence>
<name>A0A317XXQ7_9BASI</name>
<feature type="compositionally biased region" description="Polar residues" evidence="1">
    <location>
        <begin position="57"/>
        <end position="77"/>
    </location>
</feature>
<dbReference type="InParanoid" id="A0A317XXQ7"/>
<feature type="compositionally biased region" description="Basic and acidic residues" evidence="1">
    <location>
        <begin position="46"/>
        <end position="56"/>
    </location>
</feature>
<dbReference type="AlphaFoldDB" id="A0A317XXQ7"/>
<dbReference type="EMBL" id="KZ819188">
    <property type="protein sequence ID" value="PWZ03067.1"/>
    <property type="molecule type" value="Genomic_DNA"/>
</dbReference>
<dbReference type="Proteomes" id="UP000246740">
    <property type="component" value="Unassembled WGS sequence"/>
</dbReference>
<proteinExistence type="predicted"/>
<feature type="compositionally biased region" description="Low complexity" evidence="1">
    <location>
        <begin position="15"/>
        <end position="33"/>
    </location>
</feature>
<evidence type="ECO:0000313" key="2">
    <source>
        <dbReference type="EMBL" id="PWZ03067.1"/>
    </source>
</evidence>
<keyword evidence="3" id="KW-1185">Reference proteome</keyword>
<reference evidence="2 3" key="1">
    <citation type="journal article" date="2018" name="Mol. Biol. Evol.">
        <title>Broad Genomic Sampling Reveals a Smut Pathogenic Ancestry of the Fungal Clade Ustilaginomycotina.</title>
        <authorList>
            <person name="Kijpornyongpan T."/>
            <person name="Mondo S.J."/>
            <person name="Barry K."/>
            <person name="Sandor L."/>
            <person name="Lee J."/>
            <person name="Lipzen A."/>
            <person name="Pangilinan J."/>
            <person name="LaButti K."/>
            <person name="Hainaut M."/>
            <person name="Henrissat B."/>
            <person name="Grigoriev I.V."/>
            <person name="Spatafora J.W."/>
            <person name="Aime M.C."/>
        </authorList>
    </citation>
    <scope>NUCLEOTIDE SEQUENCE [LARGE SCALE GENOMIC DNA]</scope>
    <source>
        <strain evidence="2 3">MCA 3645</strain>
    </source>
</reference>
<dbReference type="OrthoDB" id="2552805at2759"/>